<keyword evidence="2" id="KW-1185">Reference proteome</keyword>
<organism evidence="1 2">
    <name type="scientific">Flavobacterium cupreum</name>
    <dbReference type="NCBI Taxonomy" id="2133766"/>
    <lineage>
        <taxon>Bacteria</taxon>
        <taxon>Pseudomonadati</taxon>
        <taxon>Bacteroidota</taxon>
        <taxon>Flavobacteriia</taxon>
        <taxon>Flavobacteriales</taxon>
        <taxon>Flavobacteriaceae</taxon>
        <taxon>Flavobacterium</taxon>
    </lineage>
</organism>
<evidence type="ECO:0000313" key="2">
    <source>
        <dbReference type="Proteomes" id="UP000288102"/>
    </source>
</evidence>
<name>A0A434A0C1_9FLAO</name>
<reference evidence="2" key="1">
    <citation type="journal article" date="2019" name="Syst. Appl. Microbiol.">
        <title>Flavobacterium circumlabens sp. nov. and Flavobacterium cupreum sp. nov., two psychrotrophic species isolated from Antarctic environmental samples.</title>
        <authorList>
            <person name="Kralova S."/>
            <person name="Busse H.-J."/>
            <person name="Svec P."/>
            <person name="Maslanova I."/>
            <person name="Stankova E."/>
            <person name="Bartak M."/>
            <person name="Sedlacek I."/>
        </authorList>
    </citation>
    <scope>NUCLEOTIDE SEQUENCE [LARGE SCALE GENOMIC DNA]</scope>
    <source>
        <strain evidence="2">CCM 8825</strain>
    </source>
</reference>
<gene>
    <name evidence="1" type="ORF">D0817_24355</name>
</gene>
<comment type="caution">
    <text evidence="1">The sequence shown here is derived from an EMBL/GenBank/DDBJ whole genome shotgun (WGS) entry which is preliminary data.</text>
</comment>
<dbReference type="RefSeq" id="WP_127340879.1">
    <property type="nucleotide sequence ID" value="NZ_QWDM01000027.1"/>
</dbReference>
<dbReference type="EMBL" id="QWDM01000027">
    <property type="protein sequence ID" value="RUT67829.1"/>
    <property type="molecule type" value="Genomic_DNA"/>
</dbReference>
<sequence>METNEIKKLENLKELIASYLNTSKSINDKSGTYKAQIKMLNYHELGFAITNMLKMCILALNQEVHKTQETDSNQFIDVVIVLEMVLEMFPLDEFEMLSEINKMLIEDFQDV</sequence>
<accession>A0A434A0C1</accession>
<evidence type="ECO:0000313" key="1">
    <source>
        <dbReference type="EMBL" id="RUT67829.1"/>
    </source>
</evidence>
<dbReference type="Proteomes" id="UP000288102">
    <property type="component" value="Unassembled WGS sequence"/>
</dbReference>
<protein>
    <submittedName>
        <fullName evidence="1">Uncharacterized protein</fullName>
    </submittedName>
</protein>
<dbReference type="OrthoDB" id="1446962at2"/>
<proteinExistence type="predicted"/>
<dbReference type="AlphaFoldDB" id="A0A434A0C1"/>